<keyword evidence="3 10" id="KW-0963">Cytoplasm</keyword>
<evidence type="ECO:0000313" key="13">
    <source>
        <dbReference type="Proteomes" id="UP000823486"/>
    </source>
</evidence>
<keyword evidence="5 10" id="KW-0547">Nucleotide-binding</keyword>
<evidence type="ECO:0000256" key="8">
    <source>
        <dbReference type="ARBA" id="ARBA00023146"/>
    </source>
</evidence>
<accession>A0ABS2QFP2</accession>
<name>A0ABS2QFP2_9BACI</name>
<dbReference type="Pfam" id="PF05746">
    <property type="entry name" value="DALR_1"/>
    <property type="match status" value="1"/>
</dbReference>
<evidence type="ECO:0000256" key="7">
    <source>
        <dbReference type="ARBA" id="ARBA00022917"/>
    </source>
</evidence>
<gene>
    <name evidence="10" type="primary">glyS</name>
    <name evidence="12" type="ORF">JOC77_001205</name>
</gene>
<proteinExistence type="inferred from homology"/>
<comment type="subunit">
    <text evidence="10">Tetramer of two alpha and two beta subunits.</text>
</comment>
<comment type="catalytic activity">
    <reaction evidence="9 10">
        <text>tRNA(Gly) + glycine + ATP = glycyl-tRNA(Gly) + AMP + diphosphate</text>
        <dbReference type="Rhea" id="RHEA:16013"/>
        <dbReference type="Rhea" id="RHEA-COMP:9664"/>
        <dbReference type="Rhea" id="RHEA-COMP:9683"/>
        <dbReference type="ChEBI" id="CHEBI:30616"/>
        <dbReference type="ChEBI" id="CHEBI:33019"/>
        <dbReference type="ChEBI" id="CHEBI:57305"/>
        <dbReference type="ChEBI" id="CHEBI:78442"/>
        <dbReference type="ChEBI" id="CHEBI:78522"/>
        <dbReference type="ChEBI" id="CHEBI:456215"/>
        <dbReference type="EC" id="6.1.1.14"/>
    </reaction>
</comment>
<keyword evidence="13" id="KW-1185">Reference proteome</keyword>
<evidence type="ECO:0000256" key="1">
    <source>
        <dbReference type="ARBA" id="ARBA00004496"/>
    </source>
</evidence>
<dbReference type="PROSITE" id="PS50861">
    <property type="entry name" value="AA_TRNA_LIGASE_II_GLYAB"/>
    <property type="match status" value="1"/>
</dbReference>
<evidence type="ECO:0000259" key="11">
    <source>
        <dbReference type="Pfam" id="PF05746"/>
    </source>
</evidence>
<evidence type="ECO:0000256" key="4">
    <source>
        <dbReference type="ARBA" id="ARBA00022598"/>
    </source>
</evidence>
<comment type="caution">
    <text evidence="12">The sequence shown here is derived from an EMBL/GenBank/DDBJ whole genome shotgun (WGS) entry which is preliminary data.</text>
</comment>
<organism evidence="12 13">
    <name type="scientific">Peribacillus deserti</name>
    <dbReference type="NCBI Taxonomy" id="673318"/>
    <lineage>
        <taxon>Bacteria</taxon>
        <taxon>Bacillati</taxon>
        <taxon>Bacillota</taxon>
        <taxon>Bacilli</taxon>
        <taxon>Bacillales</taxon>
        <taxon>Bacillaceae</taxon>
        <taxon>Peribacillus</taxon>
    </lineage>
</organism>
<dbReference type="PRINTS" id="PR01045">
    <property type="entry name" value="TRNASYNTHGB"/>
</dbReference>
<dbReference type="PANTHER" id="PTHR30075">
    <property type="entry name" value="GLYCYL-TRNA SYNTHETASE"/>
    <property type="match status" value="1"/>
</dbReference>
<evidence type="ECO:0000256" key="3">
    <source>
        <dbReference type="ARBA" id="ARBA00022490"/>
    </source>
</evidence>
<evidence type="ECO:0000256" key="10">
    <source>
        <dbReference type="HAMAP-Rule" id="MF_00255"/>
    </source>
</evidence>
<dbReference type="InterPro" id="IPR015944">
    <property type="entry name" value="Gly-tRNA-synth_bsu"/>
</dbReference>
<dbReference type="GO" id="GO:0004820">
    <property type="term" value="F:glycine-tRNA ligase activity"/>
    <property type="evidence" value="ECO:0007669"/>
    <property type="project" value="UniProtKB-EC"/>
</dbReference>
<feature type="domain" description="DALR anticodon binding" evidence="11">
    <location>
        <begin position="585"/>
        <end position="680"/>
    </location>
</feature>
<keyword evidence="6 10" id="KW-0067">ATP-binding</keyword>
<dbReference type="PANTHER" id="PTHR30075:SF2">
    <property type="entry name" value="GLYCINE--TRNA LIGASE, CHLOROPLASTIC_MITOCHONDRIAL 2"/>
    <property type="match status" value="1"/>
</dbReference>
<evidence type="ECO:0000256" key="2">
    <source>
        <dbReference type="ARBA" id="ARBA00008226"/>
    </source>
</evidence>
<dbReference type="HAMAP" id="MF_00255">
    <property type="entry name" value="Gly_tRNA_synth_beta"/>
    <property type="match status" value="1"/>
</dbReference>
<evidence type="ECO:0000313" key="12">
    <source>
        <dbReference type="EMBL" id="MBM7691795.1"/>
    </source>
</evidence>
<dbReference type="InterPro" id="IPR008909">
    <property type="entry name" value="DALR_anticod-bd"/>
</dbReference>
<evidence type="ECO:0000256" key="9">
    <source>
        <dbReference type="ARBA" id="ARBA00047937"/>
    </source>
</evidence>
<dbReference type="NCBIfam" id="TIGR00211">
    <property type="entry name" value="glyS"/>
    <property type="match status" value="1"/>
</dbReference>
<dbReference type="EC" id="6.1.1.14" evidence="10"/>
<sequence>MSKQDILLEIGLEEMPARFVTSSMNQLKDKINAWLNEKQIEFSELTAFSTPRRLAVWVKGAAESQKDINEEAKGPAKKIALDGEGNWSKAAVGFARGQGVSVEDIFFKELNGIEYVYVNKFIKGKPTRDLLPELKDIITSLNFPKNMKWADEDLRFVRPIKWLIALFGEEIIPFGITDVKTGNKSRGHRFLGSDVLIQSPAQYEKLLKEQFVISDPAERKQLIITEIKAIEKTQNWEIPIDEDLLEEVNNLVEYPSALFGKFEEEFLELPEEVLVTSMKEHQRYFPVKDKKGSLLPYFITVRNGNKEHLDTVAKGNEKVLRARLADASFFFKEDQKTTIEESLKKLETIVYQVELGTLADKVKRVRRLAAQISKELNLSEKEQSQTDRAAEIGKFDLVSHMVYEFPELQGFMGEKYARLKGEDAEVAAAINEHYMPRNAEDAVPPSVIGSVLSIAEKLDTIASCFSIGIIPTGSQDPYALRRQASGIVAVLEKTKWNLPLEDLLDMSLDIIEEEGFAKKSRADIRIDLRSFFKMRIKHLLNEKAIRYDLIDSVLESDAGAISSLVERAQVLEDKKNEPAFKGSIEALSRVMNISSKASANVTPDPGLFENEYEQSLFTKYQIVADSYEQQQSEEEKFELLVSMKKEIEQYFDHTMVMAEDEKVKNNRLALLSEITSVIRKYAEFNKIITG</sequence>
<comment type="similarity">
    <text evidence="2 10">Belongs to the class-II aminoacyl-tRNA synthetase family.</text>
</comment>
<dbReference type="EMBL" id="JAFBFI010000004">
    <property type="protein sequence ID" value="MBM7691795.1"/>
    <property type="molecule type" value="Genomic_DNA"/>
</dbReference>
<comment type="subcellular location">
    <subcellularLocation>
        <location evidence="1 10">Cytoplasm</location>
    </subcellularLocation>
</comment>
<keyword evidence="4 10" id="KW-0436">Ligase</keyword>
<dbReference type="SUPFAM" id="SSF109604">
    <property type="entry name" value="HD-domain/PDEase-like"/>
    <property type="match status" value="1"/>
</dbReference>
<dbReference type="InterPro" id="IPR006194">
    <property type="entry name" value="Gly-tRNA-synth_heterodimer"/>
</dbReference>
<dbReference type="Pfam" id="PF02092">
    <property type="entry name" value="tRNA_synt_2f"/>
    <property type="match status" value="1"/>
</dbReference>
<reference evidence="12 13" key="1">
    <citation type="submission" date="2021-01" db="EMBL/GenBank/DDBJ databases">
        <title>Genomic Encyclopedia of Type Strains, Phase IV (KMG-IV): sequencing the most valuable type-strain genomes for metagenomic binning, comparative biology and taxonomic classification.</title>
        <authorList>
            <person name="Goeker M."/>
        </authorList>
    </citation>
    <scope>NUCLEOTIDE SEQUENCE [LARGE SCALE GENOMIC DNA]</scope>
    <source>
        <strain evidence="12 13">DSM 105482</strain>
    </source>
</reference>
<protein>
    <recommendedName>
        <fullName evidence="10">Glycine--tRNA ligase beta subunit</fullName>
        <ecNumber evidence="10">6.1.1.14</ecNumber>
    </recommendedName>
    <alternativeName>
        <fullName evidence="10">Glycyl-tRNA synthetase beta subunit</fullName>
        <shortName evidence="10">GlyRS</shortName>
    </alternativeName>
</protein>
<evidence type="ECO:0000256" key="6">
    <source>
        <dbReference type="ARBA" id="ARBA00022840"/>
    </source>
</evidence>
<dbReference type="Proteomes" id="UP000823486">
    <property type="component" value="Unassembled WGS sequence"/>
</dbReference>
<keyword evidence="8 10" id="KW-0030">Aminoacyl-tRNA synthetase</keyword>
<dbReference type="RefSeq" id="WP_204540021.1">
    <property type="nucleotide sequence ID" value="NZ_JAFBFI010000004.1"/>
</dbReference>
<evidence type="ECO:0000256" key="5">
    <source>
        <dbReference type="ARBA" id="ARBA00022741"/>
    </source>
</evidence>
<keyword evidence="7 10" id="KW-0648">Protein biosynthesis</keyword>